<organism evidence="7 8">
    <name type="scientific">Ruminococcus gauvreauii</name>
    <dbReference type="NCBI Taxonomy" id="438033"/>
    <lineage>
        <taxon>Bacteria</taxon>
        <taxon>Bacillati</taxon>
        <taxon>Bacillota</taxon>
        <taxon>Clostridia</taxon>
        <taxon>Eubacteriales</taxon>
        <taxon>Oscillospiraceae</taxon>
        <taxon>Ruminococcus</taxon>
    </lineage>
</organism>
<evidence type="ECO:0000256" key="4">
    <source>
        <dbReference type="ARBA" id="ARBA00022989"/>
    </source>
</evidence>
<keyword evidence="5 6" id="KW-0472">Membrane</keyword>
<protein>
    <submittedName>
        <fullName evidence="7">ABC transporter permease</fullName>
    </submittedName>
</protein>
<evidence type="ECO:0000256" key="5">
    <source>
        <dbReference type="ARBA" id="ARBA00023136"/>
    </source>
</evidence>
<evidence type="ECO:0000313" key="8">
    <source>
        <dbReference type="Proteomes" id="UP001060164"/>
    </source>
</evidence>
<evidence type="ECO:0000313" key="7">
    <source>
        <dbReference type="EMBL" id="UWP61091.1"/>
    </source>
</evidence>
<dbReference type="Pfam" id="PF02653">
    <property type="entry name" value="BPD_transp_2"/>
    <property type="match status" value="1"/>
</dbReference>
<gene>
    <name evidence="7" type="ORF">NQ502_08695</name>
</gene>
<name>A0ABY5VLM2_9FIRM</name>
<reference evidence="7" key="1">
    <citation type="journal article" date="2022" name="Cell">
        <title>Design, construction, and in vivo augmentation of a complex gut microbiome.</title>
        <authorList>
            <person name="Cheng A.G."/>
            <person name="Ho P.Y."/>
            <person name="Aranda-Diaz A."/>
            <person name="Jain S."/>
            <person name="Yu F.B."/>
            <person name="Meng X."/>
            <person name="Wang M."/>
            <person name="Iakiviak M."/>
            <person name="Nagashima K."/>
            <person name="Zhao A."/>
            <person name="Murugkar P."/>
            <person name="Patil A."/>
            <person name="Atabakhsh K."/>
            <person name="Weakley A."/>
            <person name="Yan J."/>
            <person name="Brumbaugh A.R."/>
            <person name="Higginbottom S."/>
            <person name="Dimas A."/>
            <person name="Shiver A.L."/>
            <person name="Deutschbauer A."/>
            <person name="Neff N."/>
            <person name="Sonnenburg J.L."/>
            <person name="Huang K.C."/>
            <person name="Fischbach M.A."/>
        </authorList>
    </citation>
    <scope>NUCLEOTIDE SEQUENCE</scope>
    <source>
        <strain evidence="7">DSM 19829</strain>
    </source>
</reference>
<feature type="transmembrane region" description="Helical" evidence="6">
    <location>
        <begin position="163"/>
        <end position="184"/>
    </location>
</feature>
<dbReference type="RefSeq" id="WP_044983167.1">
    <property type="nucleotide sequence ID" value="NZ_CABLBR010000009.1"/>
</dbReference>
<keyword evidence="8" id="KW-1185">Reference proteome</keyword>
<evidence type="ECO:0000256" key="3">
    <source>
        <dbReference type="ARBA" id="ARBA00022692"/>
    </source>
</evidence>
<evidence type="ECO:0000256" key="1">
    <source>
        <dbReference type="ARBA" id="ARBA00004651"/>
    </source>
</evidence>
<comment type="subcellular location">
    <subcellularLocation>
        <location evidence="1">Cell membrane</location>
        <topology evidence="1">Multi-pass membrane protein</topology>
    </subcellularLocation>
</comment>
<accession>A0ABY5VLM2</accession>
<feature type="transmembrane region" description="Helical" evidence="6">
    <location>
        <begin position="93"/>
        <end position="116"/>
    </location>
</feature>
<dbReference type="CDD" id="cd06579">
    <property type="entry name" value="TM_PBP1_transp_AraH_like"/>
    <property type="match status" value="1"/>
</dbReference>
<feature type="transmembrane region" description="Helical" evidence="6">
    <location>
        <begin position="215"/>
        <end position="237"/>
    </location>
</feature>
<keyword evidence="2" id="KW-1003">Cell membrane</keyword>
<evidence type="ECO:0000256" key="6">
    <source>
        <dbReference type="SAM" id="Phobius"/>
    </source>
</evidence>
<dbReference type="Proteomes" id="UP001060164">
    <property type="component" value="Chromosome"/>
</dbReference>
<evidence type="ECO:0000256" key="2">
    <source>
        <dbReference type="ARBA" id="ARBA00022475"/>
    </source>
</evidence>
<feature type="transmembrane region" description="Helical" evidence="6">
    <location>
        <begin position="249"/>
        <end position="282"/>
    </location>
</feature>
<feature type="transmembrane region" description="Helical" evidence="6">
    <location>
        <begin position="20"/>
        <end position="39"/>
    </location>
</feature>
<feature type="transmembrane region" description="Helical" evidence="6">
    <location>
        <begin position="294"/>
        <end position="310"/>
    </location>
</feature>
<feature type="transmembrane region" description="Helical" evidence="6">
    <location>
        <begin position="122"/>
        <end position="142"/>
    </location>
</feature>
<keyword evidence="4 6" id="KW-1133">Transmembrane helix</keyword>
<feature type="transmembrane region" description="Helical" evidence="6">
    <location>
        <begin position="59"/>
        <end position="81"/>
    </location>
</feature>
<proteinExistence type="predicted"/>
<sequence>MEQKKKSAISRFWKMQESGVLIATIVFVIVVICINQAFISKSNIFNVLRSSGYTLITALGMTLVFISGGLDISVGSTLALGSTVGAMAAQAGLPVPIAVLLGCLAGLAVGLFNGFTIVQMQIPPLIVTLGTMYAGRGVVYILTKGVAIYPLPKSFQAIEQTTLLDIPMIVIIGFVLAVIAHIVLSKTTFGRSVYAVGGNIEAARLSGIRIRSTSIATYAITGVCAAFTGVMMAARLGSGQASSGEGFEMTVIAAVIIGGTSATGGSGTILGTAIGAIFMNVLENSMTLMKVSVYWQKVVIGMILIAAVILDQYKRRRAMRADLKSMETKSEAS</sequence>
<dbReference type="InterPro" id="IPR001851">
    <property type="entry name" value="ABC_transp_permease"/>
</dbReference>
<dbReference type="EMBL" id="CP102290">
    <property type="protein sequence ID" value="UWP61091.1"/>
    <property type="molecule type" value="Genomic_DNA"/>
</dbReference>
<keyword evidence="3 6" id="KW-0812">Transmembrane</keyword>
<dbReference type="PANTHER" id="PTHR32196">
    <property type="entry name" value="ABC TRANSPORTER PERMEASE PROTEIN YPHD-RELATED-RELATED"/>
    <property type="match status" value="1"/>
</dbReference>